<evidence type="ECO:0000313" key="3">
    <source>
        <dbReference type="Proteomes" id="UP000777438"/>
    </source>
</evidence>
<gene>
    <name evidence="2" type="ORF">B0T10DRAFT_479898</name>
</gene>
<dbReference type="Gene3D" id="1.50.10.10">
    <property type="match status" value="1"/>
</dbReference>
<dbReference type="SMART" id="SM01149">
    <property type="entry name" value="DUF1237"/>
    <property type="match status" value="1"/>
</dbReference>
<dbReference type="PIRSF" id="PIRSF028846">
    <property type="entry name" value="UCP028846"/>
    <property type="match status" value="1"/>
</dbReference>
<keyword evidence="3" id="KW-1185">Reference proteome</keyword>
<dbReference type="Pfam" id="PF06824">
    <property type="entry name" value="Glyco_hydro_125"/>
    <property type="match status" value="1"/>
</dbReference>
<reference evidence="2 3" key="1">
    <citation type="journal article" date="2021" name="Nat. Commun.">
        <title>Genetic determinants of endophytism in the Arabidopsis root mycobiome.</title>
        <authorList>
            <person name="Mesny F."/>
            <person name="Miyauchi S."/>
            <person name="Thiergart T."/>
            <person name="Pickel B."/>
            <person name="Atanasova L."/>
            <person name="Karlsson M."/>
            <person name="Huettel B."/>
            <person name="Barry K.W."/>
            <person name="Haridas S."/>
            <person name="Chen C."/>
            <person name="Bauer D."/>
            <person name="Andreopoulos W."/>
            <person name="Pangilinan J."/>
            <person name="LaButti K."/>
            <person name="Riley R."/>
            <person name="Lipzen A."/>
            <person name="Clum A."/>
            <person name="Drula E."/>
            <person name="Henrissat B."/>
            <person name="Kohler A."/>
            <person name="Grigoriev I.V."/>
            <person name="Martin F.M."/>
            <person name="Hacquard S."/>
        </authorList>
    </citation>
    <scope>NUCLEOTIDE SEQUENCE [LARGE SCALE GENOMIC DNA]</scope>
    <source>
        <strain evidence="2 3">MPI-CAGE-CH-0241</strain>
    </source>
</reference>
<keyword evidence="1" id="KW-0732">Signal</keyword>
<protein>
    <recommendedName>
        <fullName evidence="4">Meiotically up-regulated gene 157 protein</fullName>
    </recommendedName>
</protein>
<evidence type="ECO:0000313" key="2">
    <source>
        <dbReference type="EMBL" id="KAH6894239.1"/>
    </source>
</evidence>
<dbReference type="OrthoDB" id="7771656at2759"/>
<feature type="chain" id="PRO_5040271757" description="Meiotically up-regulated gene 157 protein" evidence="1">
    <location>
        <begin position="17"/>
        <end position="516"/>
    </location>
</feature>
<dbReference type="AlphaFoldDB" id="A0A9P8WDN7"/>
<accession>A0A9P8WDN7</accession>
<name>A0A9P8WDN7_9HYPO</name>
<evidence type="ECO:0000256" key="1">
    <source>
        <dbReference type="SAM" id="SignalP"/>
    </source>
</evidence>
<comment type="caution">
    <text evidence="2">The sequence shown here is derived from an EMBL/GenBank/DDBJ whole genome shotgun (WGS) entry which is preliminary data.</text>
</comment>
<proteinExistence type="predicted"/>
<dbReference type="InterPro" id="IPR008313">
    <property type="entry name" value="GH125"/>
</dbReference>
<feature type="signal peptide" evidence="1">
    <location>
        <begin position="1"/>
        <end position="16"/>
    </location>
</feature>
<dbReference type="PANTHER" id="PTHR31047">
    <property type="entry name" value="MEIOTICALLY UP-REGULATED GENE 157 PROTEIN"/>
    <property type="match status" value="1"/>
</dbReference>
<dbReference type="PANTHER" id="PTHR31047:SF1">
    <property type="entry name" value="DUF1237 DOMAIN-CONTAINING PROTEIN"/>
    <property type="match status" value="1"/>
</dbReference>
<dbReference type="SUPFAM" id="SSF48208">
    <property type="entry name" value="Six-hairpin glycosidases"/>
    <property type="match status" value="1"/>
</dbReference>
<dbReference type="GO" id="GO:0005975">
    <property type="term" value="P:carbohydrate metabolic process"/>
    <property type="evidence" value="ECO:0007669"/>
    <property type="project" value="InterPro"/>
</dbReference>
<organism evidence="2 3">
    <name type="scientific">Thelonectria olida</name>
    <dbReference type="NCBI Taxonomy" id="1576542"/>
    <lineage>
        <taxon>Eukaryota</taxon>
        <taxon>Fungi</taxon>
        <taxon>Dikarya</taxon>
        <taxon>Ascomycota</taxon>
        <taxon>Pezizomycotina</taxon>
        <taxon>Sordariomycetes</taxon>
        <taxon>Hypocreomycetidae</taxon>
        <taxon>Hypocreales</taxon>
        <taxon>Nectriaceae</taxon>
        <taxon>Thelonectria</taxon>
    </lineage>
</organism>
<dbReference type="Proteomes" id="UP000777438">
    <property type="component" value="Unassembled WGS sequence"/>
</dbReference>
<evidence type="ECO:0008006" key="4">
    <source>
        <dbReference type="Google" id="ProtNLM"/>
    </source>
</evidence>
<sequence length="516" mass="58017">MSQLLSLLLLAVAVSADCPSYEKYARDRHEPSSSGRYAFPFQRPSKQCRTYSVPAVEHAIYEEMPEAIGDPDLYQLFQNTWPNTVDTTVRWTGVSADNADEELAFITTGDIDAMWLRDSANQLQSYKSVISKPASNADKENNIASLFRGAINLQGRYIRTAPYCNAFKPPPEAKSKLTRRTVGPRDTVHPEYNPDVVFECKYELDSLAAFLQLSWDYYEESDDAEFFGKFGWVDAVKRVLDVAREMQKGTYTDDGQVRMSPYTWLRNADSASETVSNHGRGAPVKGHIGLVRSFFRPSDDACIYQYFIPANMMFARYLTSCAHIMRGFDEKVARQMEDLAAGIEIAINEYAIIPHPKFGNMYAYEVDGFGSYNLMDDANLPSLLSIPHMGYKPASQHIYDNTRAFVLSSSNPYYARGPVLNATGGPHLGPGMAWPMGLIIQIMTSDDDDEIVDGIRQLMGSTSGLGLIHETVNSHDEKKWTRSWFAWANGLFGQMIIDLKKRKPELIARSYQDDGT</sequence>
<dbReference type="InterPro" id="IPR008928">
    <property type="entry name" value="6-hairpin_glycosidase_sf"/>
</dbReference>
<dbReference type="InterPro" id="IPR012341">
    <property type="entry name" value="6hp_glycosidase-like_sf"/>
</dbReference>
<dbReference type="EMBL" id="JAGPYM010000005">
    <property type="protein sequence ID" value="KAH6894239.1"/>
    <property type="molecule type" value="Genomic_DNA"/>
</dbReference>
<dbReference type="GO" id="GO:0003824">
    <property type="term" value="F:catalytic activity"/>
    <property type="evidence" value="ECO:0007669"/>
    <property type="project" value="UniProtKB-ARBA"/>
</dbReference>